<dbReference type="PROSITE" id="PS00893">
    <property type="entry name" value="NUDIX_BOX"/>
    <property type="match status" value="1"/>
</dbReference>
<keyword evidence="2 4" id="KW-0378">Hydrolase</keyword>
<gene>
    <name evidence="4" type="ORF">HMPREF0322_01731</name>
</gene>
<dbReference type="PANTHER" id="PTHR11839:SF18">
    <property type="entry name" value="NUDIX HYDROLASE DOMAIN-CONTAINING PROTEIN"/>
    <property type="match status" value="1"/>
</dbReference>
<evidence type="ECO:0000256" key="2">
    <source>
        <dbReference type="ARBA" id="ARBA00022801"/>
    </source>
</evidence>
<evidence type="ECO:0000259" key="3">
    <source>
        <dbReference type="PROSITE" id="PS51462"/>
    </source>
</evidence>
<dbReference type="AlphaFoldDB" id="G9XL97"/>
<comment type="cofactor">
    <cofactor evidence="1">
        <name>Mg(2+)</name>
        <dbReference type="ChEBI" id="CHEBI:18420"/>
    </cofactor>
</comment>
<dbReference type="Pfam" id="PF00293">
    <property type="entry name" value="NUDIX"/>
    <property type="match status" value="1"/>
</dbReference>
<dbReference type="GO" id="GO:0006753">
    <property type="term" value="P:nucleoside phosphate metabolic process"/>
    <property type="evidence" value="ECO:0007669"/>
    <property type="project" value="TreeGrafter"/>
</dbReference>
<reference evidence="4 5" key="1">
    <citation type="submission" date="2011-08" db="EMBL/GenBank/DDBJ databases">
        <authorList>
            <person name="Weinstock G."/>
            <person name="Sodergren E."/>
            <person name="Clifton S."/>
            <person name="Fulton L."/>
            <person name="Fulton B."/>
            <person name="Courtney L."/>
            <person name="Fronick C."/>
            <person name="Harrison M."/>
            <person name="Strong C."/>
            <person name="Farmer C."/>
            <person name="Delahaunty K."/>
            <person name="Markovic C."/>
            <person name="Hall O."/>
            <person name="Minx P."/>
            <person name="Tomlinson C."/>
            <person name="Mitreva M."/>
            <person name="Hou S."/>
            <person name="Chen J."/>
            <person name="Wollam A."/>
            <person name="Pepin K.H."/>
            <person name="Johnson M."/>
            <person name="Bhonagiri V."/>
            <person name="Zhang X."/>
            <person name="Suruliraj S."/>
            <person name="Warren W."/>
            <person name="Chinwalla A."/>
            <person name="Mardis E.R."/>
            <person name="Wilson R.K."/>
        </authorList>
    </citation>
    <scope>NUCLEOTIDE SEQUENCE [LARGE SCALE GENOMIC DNA]</scope>
    <source>
        <strain evidence="4 5">DP7</strain>
    </source>
</reference>
<sequence length="194" mass="21869">MKQIMSDQSSQQRTGAIEDAGLEEKCIEKEIVFAGRMLRMDRDRIRLPNGAEATREVVRHPGAVGILPFKGDELLLVRQYRYPIQQATLEIPAGKLEPGEEPLVCAERELREETGYRGTLEHLVSIYTTPGFTDEIIHLYKATDLVWDPLQADEDEFLNVVNIPWVQAKEKALAGELIDAKTMLGIILLAGKER</sequence>
<feature type="domain" description="Nudix hydrolase" evidence="3">
    <location>
        <begin position="59"/>
        <end position="185"/>
    </location>
</feature>
<dbReference type="PROSITE" id="PS51462">
    <property type="entry name" value="NUDIX"/>
    <property type="match status" value="1"/>
</dbReference>
<organism evidence="4 5">
    <name type="scientific">Desulfitobacterium hafniense DP7</name>
    <dbReference type="NCBI Taxonomy" id="537010"/>
    <lineage>
        <taxon>Bacteria</taxon>
        <taxon>Bacillati</taxon>
        <taxon>Bacillota</taxon>
        <taxon>Clostridia</taxon>
        <taxon>Eubacteriales</taxon>
        <taxon>Desulfitobacteriaceae</taxon>
        <taxon>Desulfitobacterium</taxon>
    </lineage>
</organism>
<dbReference type="PATRIC" id="fig|537010.4.peg.1615"/>
<dbReference type="Gene3D" id="3.90.79.10">
    <property type="entry name" value="Nucleoside Triphosphate Pyrophosphohydrolase"/>
    <property type="match status" value="1"/>
</dbReference>
<dbReference type="InterPro" id="IPR000086">
    <property type="entry name" value="NUDIX_hydrolase_dom"/>
</dbReference>
<dbReference type="GO" id="GO:0016787">
    <property type="term" value="F:hydrolase activity"/>
    <property type="evidence" value="ECO:0007669"/>
    <property type="project" value="UniProtKB-KW"/>
</dbReference>
<dbReference type="SUPFAM" id="SSF55811">
    <property type="entry name" value="Nudix"/>
    <property type="match status" value="1"/>
</dbReference>
<dbReference type="InterPro" id="IPR015797">
    <property type="entry name" value="NUDIX_hydrolase-like_dom_sf"/>
</dbReference>
<evidence type="ECO:0000256" key="1">
    <source>
        <dbReference type="ARBA" id="ARBA00001946"/>
    </source>
</evidence>
<dbReference type="EMBL" id="AFZX01000040">
    <property type="protein sequence ID" value="EHL07614.1"/>
    <property type="molecule type" value="Genomic_DNA"/>
</dbReference>
<dbReference type="PANTHER" id="PTHR11839">
    <property type="entry name" value="UDP/ADP-SUGAR PYROPHOSPHATASE"/>
    <property type="match status" value="1"/>
</dbReference>
<evidence type="ECO:0000313" key="5">
    <source>
        <dbReference type="Proteomes" id="UP000004416"/>
    </source>
</evidence>
<proteinExistence type="predicted"/>
<dbReference type="GO" id="GO:0019693">
    <property type="term" value="P:ribose phosphate metabolic process"/>
    <property type="evidence" value="ECO:0007669"/>
    <property type="project" value="TreeGrafter"/>
</dbReference>
<dbReference type="Proteomes" id="UP000004416">
    <property type="component" value="Unassembled WGS sequence"/>
</dbReference>
<evidence type="ECO:0000313" key="4">
    <source>
        <dbReference type="EMBL" id="EHL07614.1"/>
    </source>
</evidence>
<protein>
    <submittedName>
        <fullName evidence="4">Hydrolase, NUDIX family</fullName>
    </submittedName>
</protein>
<comment type="caution">
    <text evidence="4">The sequence shown here is derived from an EMBL/GenBank/DDBJ whole genome shotgun (WGS) entry which is preliminary data.</text>
</comment>
<name>G9XL97_DESHA</name>
<dbReference type="FunFam" id="3.90.79.10:FF:000024">
    <property type="entry name" value="ADP-ribose pyrophosphatase"/>
    <property type="match status" value="1"/>
</dbReference>
<accession>G9XL97</accession>
<dbReference type="GO" id="GO:0005829">
    <property type="term" value="C:cytosol"/>
    <property type="evidence" value="ECO:0007669"/>
    <property type="project" value="TreeGrafter"/>
</dbReference>
<dbReference type="InterPro" id="IPR020084">
    <property type="entry name" value="NUDIX_hydrolase_CS"/>
</dbReference>
<dbReference type="HOGENOM" id="CLU_062658_5_0_9"/>